<proteinExistence type="predicted"/>
<evidence type="ECO:0000313" key="1">
    <source>
        <dbReference type="EMBL" id="CAE6835464.1"/>
    </source>
</evidence>
<accession>A0ABM8SV48</accession>
<dbReference type="RefSeq" id="WP_268963974.1">
    <property type="nucleotide sequence ID" value="NZ_CAJNBK010000042.1"/>
</dbReference>
<organism evidence="1 2">
    <name type="scientific">Paraburkholderia haematera</name>
    <dbReference type="NCBI Taxonomy" id="2793077"/>
    <lineage>
        <taxon>Bacteria</taxon>
        <taxon>Pseudomonadati</taxon>
        <taxon>Pseudomonadota</taxon>
        <taxon>Betaproteobacteria</taxon>
        <taxon>Burkholderiales</taxon>
        <taxon>Burkholderiaceae</taxon>
        <taxon>Paraburkholderia</taxon>
    </lineage>
</organism>
<evidence type="ECO:0000313" key="2">
    <source>
        <dbReference type="Proteomes" id="UP000672526"/>
    </source>
</evidence>
<keyword evidence="2" id="KW-1185">Reference proteome</keyword>
<reference evidence="1 2" key="1">
    <citation type="submission" date="2021-02" db="EMBL/GenBank/DDBJ databases">
        <authorList>
            <person name="Vanwijnsberghe S."/>
        </authorList>
    </citation>
    <scope>NUCLEOTIDE SEQUENCE [LARGE SCALE GENOMIC DNA]</scope>
    <source>
        <strain evidence="1 2">LMG 31837</strain>
    </source>
</reference>
<dbReference type="EMBL" id="CAJNBK010000042">
    <property type="protein sequence ID" value="CAE6835464.1"/>
    <property type="molecule type" value="Genomic_DNA"/>
</dbReference>
<dbReference type="Proteomes" id="UP000672526">
    <property type="component" value="Unassembled WGS sequence"/>
</dbReference>
<sequence length="44" mass="5013">MMDALDFEPESHAMYSINAMRGDVRFNRKYGHVGAQDAAPPMQR</sequence>
<name>A0ABM8SV48_9BURK</name>
<gene>
    <name evidence="1" type="ORF">R69888_06748</name>
</gene>
<protein>
    <submittedName>
        <fullName evidence="1">Uncharacterized protein</fullName>
    </submittedName>
</protein>
<comment type="caution">
    <text evidence="1">The sequence shown here is derived from an EMBL/GenBank/DDBJ whole genome shotgun (WGS) entry which is preliminary data.</text>
</comment>